<keyword evidence="8" id="KW-0862">Zinc</keyword>
<keyword evidence="8" id="KW-0479">Metal-binding</keyword>
<evidence type="ECO:0000259" key="9">
    <source>
        <dbReference type="PROSITE" id="PS51161"/>
    </source>
</evidence>
<keyword evidence="1 8" id="KW-0678">Repressor</keyword>
<organism evidence="10 11">
    <name type="scientific">Nitrosospira briensis</name>
    <dbReference type="NCBI Taxonomy" id="35799"/>
    <lineage>
        <taxon>Bacteria</taxon>
        <taxon>Pseudomonadati</taxon>
        <taxon>Pseudomonadota</taxon>
        <taxon>Betaproteobacteria</taxon>
        <taxon>Nitrosomonadales</taxon>
        <taxon>Nitrosomonadaceae</taxon>
        <taxon>Nitrosospira</taxon>
    </lineage>
</organism>
<protein>
    <recommendedName>
        <fullName evidence="8">Transcriptional repressor NrdR</fullName>
    </recommendedName>
</protein>
<dbReference type="InterPro" id="IPR003796">
    <property type="entry name" value="RNR_NrdR-like"/>
</dbReference>
<keyword evidence="4 8" id="KW-0067">ATP-binding</keyword>
<sequence>MKCPFCNADDTSVIDSRVSEEGDRIRRRRRCLTCDKRFTTYETVELRLPQVVKQDGNRAEFDRKKLLTSFMRALHKRPVPTEEVDAAMDRIVQKLLGLGEREIPSRKIGEMVMEELYKLDKVAYIRFASVYRSFQGADDFHNAIKELQRPQKKKEAKKS</sequence>
<dbReference type="PROSITE" id="PS51161">
    <property type="entry name" value="ATP_CONE"/>
    <property type="match status" value="1"/>
</dbReference>
<evidence type="ECO:0000256" key="6">
    <source>
        <dbReference type="ARBA" id="ARBA00023125"/>
    </source>
</evidence>
<dbReference type="PANTHER" id="PTHR30455">
    <property type="entry name" value="TRANSCRIPTIONAL REPRESSOR NRDR"/>
    <property type="match status" value="1"/>
</dbReference>
<evidence type="ECO:0000256" key="1">
    <source>
        <dbReference type="ARBA" id="ARBA00022491"/>
    </source>
</evidence>
<dbReference type="GO" id="GO:0005524">
    <property type="term" value="F:ATP binding"/>
    <property type="evidence" value="ECO:0007669"/>
    <property type="project" value="UniProtKB-UniRule"/>
</dbReference>
<keyword evidence="11" id="KW-1185">Reference proteome</keyword>
<dbReference type="STRING" id="1266925.GCA_000619905_01648"/>
<accession>A0A1I5EFQ7</accession>
<keyword evidence="7 8" id="KW-0804">Transcription</keyword>
<evidence type="ECO:0000256" key="7">
    <source>
        <dbReference type="ARBA" id="ARBA00023163"/>
    </source>
</evidence>
<feature type="zinc finger region" evidence="8">
    <location>
        <begin position="3"/>
        <end position="34"/>
    </location>
</feature>
<dbReference type="OrthoDB" id="9807461at2"/>
<keyword evidence="6 8" id="KW-0238">DNA-binding</keyword>
<dbReference type="InterPro" id="IPR055173">
    <property type="entry name" value="NrdR-like_N"/>
</dbReference>
<evidence type="ECO:0000256" key="5">
    <source>
        <dbReference type="ARBA" id="ARBA00023015"/>
    </source>
</evidence>
<proteinExistence type="inferred from homology"/>
<dbReference type="GO" id="GO:0045892">
    <property type="term" value="P:negative regulation of DNA-templated transcription"/>
    <property type="evidence" value="ECO:0007669"/>
    <property type="project" value="UniProtKB-UniRule"/>
</dbReference>
<dbReference type="GO" id="GO:0008270">
    <property type="term" value="F:zinc ion binding"/>
    <property type="evidence" value="ECO:0007669"/>
    <property type="project" value="UniProtKB-UniRule"/>
</dbReference>
<keyword evidence="2 8" id="KW-0547">Nucleotide-binding</keyword>
<reference evidence="11" key="1">
    <citation type="submission" date="2016-10" db="EMBL/GenBank/DDBJ databases">
        <authorList>
            <person name="Varghese N."/>
        </authorList>
    </citation>
    <scope>NUCLEOTIDE SEQUENCE [LARGE SCALE GENOMIC DNA]</scope>
    <source>
        <strain evidence="11">Nsp8</strain>
    </source>
</reference>
<evidence type="ECO:0000313" key="10">
    <source>
        <dbReference type="EMBL" id="SFO10314.1"/>
    </source>
</evidence>
<evidence type="ECO:0000256" key="8">
    <source>
        <dbReference type="HAMAP-Rule" id="MF_00440"/>
    </source>
</evidence>
<dbReference type="PANTHER" id="PTHR30455:SF2">
    <property type="entry name" value="TRANSCRIPTIONAL REPRESSOR NRDR"/>
    <property type="match status" value="1"/>
</dbReference>
<dbReference type="Pfam" id="PF03477">
    <property type="entry name" value="ATP-cone"/>
    <property type="match status" value="1"/>
</dbReference>
<dbReference type="Pfam" id="PF22811">
    <property type="entry name" value="Zn_ribbon_NrdR"/>
    <property type="match status" value="1"/>
</dbReference>
<evidence type="ECO:0000256" key="3">
    <source>
        <dbReference type="ARBA" id="ARBA00022771"/>
    </source>
</evidence>
<name>A0A1I5EFQ7_9PROT</name>
<dbReference type="Proteomes" id="UP000183107">
    <property type="component" value="Unassembled WGS sequence"/>
</dbReference>
<dbReference type="GO" id="GO:0003677">
    <property type="term" value="F:DNA binding"/>
    <property type="evidence" value="ECO:0007669"/>
    <property type="project" value="UniProtKB-KW"/>
</dbReference>
<comment type="cofactor">
    <cofactor evidence="8">
        <name>Zn(2+)</name>
        <dbReference type="ChEBI" id="CHEBI:29105"/>
    </cofactor>
    <text evidence="8">Binds 1 zinc ion.</text>
</comment>
<dbReference type="InterPro" id="IPR005144">
    <property type="entry name" value="ATP-cone_dom"/>
</dbReference>
<dbReference type="HAMAP" id="MF_00440">
    <property type="entry name" value="NrdR"/>
    <property type="match status" value="1"/>
</dbReference>
<feature type="domain" description="ATP-cone" evidence="9">
    <location>
        <begin position="49"/>
        <end position="139"/>
    </location>
</feature>
<evidence type="ECO:0000313" key="11">
    <source>
        <dbReference type="Proteomes" id="UP000183107"/>
    </source>
</evidence>
<gene>
    <name evidence="8" type="primary">nrdR</name>
    <name evidence="10" type="ORF">SAMN05216386_2643</name>
</gene>
<comment type="similarity">
    <text evidence="8">Belongs to the NrdR family.</text>
</comment>
<keyword evidence="5 8" id="KW-0805">Transcription regulation</keyword>
<dbReference type="eggNOG" id="COG1327">
    <property type="taxonomic scope" value="Bacteria"/>
</dbReference>
<dbReference type="EMBL" id="FOVJ01000007">
    <property type="protein sequence ID" value="SFO10314.1"/>
    <property type="molecule type" value="Genomic_DNA"/>
</dbReference>
<evidence type="ECO:0000256" key="2">
    <source>
        <dbReference type="ARBA" id="ARBA00022741"/>
    </source>
</evidence>
<dbReference type="AlphaFoldDB" id="A0A1I5EFQ7"/>
<dbReference type="RefSeq" id="WP_074798148.1">
    <property type="nucleotide sequence ID" value="NZ_FOVJ01000007.1"/>
</dbReference>
<keyword evidence="3 8" id="KW-0863">Zinc-finger</keyword>
<comment type="function">
    <text evidence="8">Negatively regulates transcription of bacterial ribonucleotide reductase nrd genes and operons by binding to NrdR-boxes.</text>
</comment>
<dbReference type="NCBIfam" id="TIGR00244">
    <property type="entry name" value="transcriptional regulator NrdR"/>
    <property type="match status" value="1"/>
</dbReference>
<evidence type="ECO:0000256" key="4">
    <source>
        <dbReference type="ARBA" id="ARBA00022840"/>
    </source>
</evidence>